<comment type="caution">
    <text evidence="1">The sequence shown here is derived from an EMBL/GenBank/DDBJ whole genome shotgun (WGS) entry which is preliminary data.</text>
</comment>
<organism evidence="1 2">
    <name type="scientific">Trifolium medium</name>
    <dbReference type="NCBI Taxonomy" id="97028"/>
    <lineage>
        <taxon>Eukaryota</taxon>
        <taxon>Viridiplantae</taxon>
        <taxon>Streptophyta</taxon>
        <taxon>Embryophyta</taxon>
        <taxon>Tracheophyta</taxon>
        <taxon>Spermatophyta</taxon>
        <taxon>Magnoliopsida</taxon>
        <taxon>eudicotyledons</taxon>
        <taxon>Gunneridae</taxon>
        <taxon>Pentapetalae</taxon>
        <taxon>rosids</taxon>
        <taxon>fabids</taxon>
        <taxon>Fabales</taxon>
        <taxon>Fabaceae</taxon>
        <taxon>Papilionoideae</taxon>
        <taxon>50 kb inversion clade</taxon>
        <taxon>NPAAA clade</taxon>
        <taxon>Hologalegina</taxon>
        <taxon>IRL clade</taxon>
        <taxon>Trifolieae</taxon>
        <taxon>Trifolium</taxon>
    </lineage>
</organism>
<dbReference type="Proteomes" id="UP000265520">
    <property type="component" value="Unassembled WGS sequence"/>
</dbReference>
<accession>A0A392UEE2</accession>
<sequence>MKAMNEKKNITYKEPLNQSVFQKGHSAISQFPANQYRDLGYEQAVVLHSLDAMPL</sequence>
<protein>
    <submittedName>
        <fullName evidence="1">Uncharacterized protein</fullName>
    </submittedName>
</protein>
<evidence type="ECO:0000313" key="2">
    <source>
        <dbReference type="Proteomes" id="UP000265520"/>
    </source>
</evidence>
<name>A0A392UEE2_9FABA</name>
<dbReference type="EMBL" id="LXQA010806554">
    <property type="protein sequence ID" value="MCI71909.1"/>
    <property type="molecule type" value="Genomic_DNA"/>
</dbReference>
<evidence type="ECO:0000313" key="1">
    <source>
        <dbReference type="EMBL" id="MCI71909.1"/>
    </source>
</evidence>
<dbReference type="AlphaFoldDB" id="A0A392UEE2"/>
<keyword evidence="2" id="KW-1185">Reference proteome</keyword>
<reference evidence="1 2" key="1">
    <citation type="journal article" date="2018" name="Front. Plant Sci.">
        <title>Red Clover (Trifolium pratense) and Zigzag Clover (T. medium) - A Picture of Genomic Similarities and Differences.</title>
        <authorList>
            <person name="Dluhosova J."/>
            <person name="Istvanek J."/>
            <person name="Nedelnik J."/>
            <person name="Repkova J."/>
        </authorList>
    </citation>
    <scope>NUCLEOTIDE SEQUENCE [LARGE SCALE GENOMIC DNA]</scope>
    <source>
        <strain evidence="2">cv. 10/8</strain>
        <tissue evidence="1">Leaf</tissue>
    </source>
</reference>
<proteinExistence type="predicted"/>